<name>A0A5N5SVB2_9CRUS</name>
<keyword evidence="4" id="KW-0072">Autophagy</keyword>
<dbReference type="GO" id="GO:0005085">
    <property type="term" value="F:guanyl-nucleotide exchange factor activity"/>
    <property type="evidence" value="ECO:0007669"/>
    <property type="project" value="UniProtKB-KW"/>
</dbReference>
<dbReference type="AlphaFoldDB" id="A0A5N5SVB2"/>
<comment type="similarity">
    <text evidence="5">Belongs to the SMCR8 family.</text>
</comment>
<dbReference type="Pfam" id="PF11704">
    <property type="entry name" value="Folliculin"/>
    <property type="match status" value="1"/>
</dbReference>
<evidence type="ECO:0000256" key="5">
    <source>
        <dbReference type="ARBA" id="ARBA00038137"/>
    </source>
</evidence>
<dbReference type="Proteomes" id="UP000326759">
    <property type="component" value="Unassembled WGS sequence"/>
</dbReference>
<reference evidence="8 9" key="1">
    <citation type="journal article" date="2019" name="PLoS Biol.">
        <title>Sex chromosomes control vertical transmission of feminizing Wolbachia symbionts in an isopod.</title>
        <authorList>
            <person name="Becking T."/>
            <person name="Chebbi M.A."/>
            <person name="Giraud I."/>
            <person name="Moumen B."/>
            <person name="Laverre T."/>
            <person name="Caubet Y."/>
            <person name="Peccoud J."/>
            <person name="Gilbert C."/>
            <person name="Cordaux R."/>
        </authorList>
    </citation>
    <scope>NUCLEOTIDE SEQUENCE [LARGE SCALE GENOMIC DNA]</scope>
    <source>
        <strain evidence="8">ANa2</strain>
        <tissue evidence="8">Whole body excluding digestive tract and cuticle</tissue>
    </source>
</reference>
<dbReference type="InterPro" id="IPR037520">
    <property type="entry name" value="Folliculin/SMCR8_longin"/>
</dbReference>
<evidence type="ECO:0000256" key="6">
    <source>
        <dbReference type="SAM" id="MobiDB-lite"/>
    </source>
</evidence>
<dbReference type="GO" id="GO:0005096">
    <property type="term" value="F:GTPase activator activity"/>
    <property type="evidence" value="ECO:0007669"/>
    <property type="project" value="InterPro"/>
</dbReference>
<comment type="caution">
    <text evidence="8">The sequence shown here is derived from an EMBL/GenBank/DDBJ whole genome shotgun (WGS) entry which is preliminary data.</text>
</comment>
<protein>
    <submittedName>
        <fullName evidence="8">Smith-Magenis syndrome chromosomal region candidate protein 8</fullName>
    </submittedName>
</protein>
<comment type="subcellular location">
    <subcellularLocation>
        <location evidence="1">Cytoplasm</location>
    </subcellularLocation>
</comment>
<sequence>MAEYGSRIFYGRSNSFPNSANISQLGFLSLPPELDLGPPLTPSILQNEEDIAKDIILLAEFSEVEGPIPLVTIPKNYDKNTDLNELVLQLMSTDYHSLGRSDFQIQKDICMLQEDHDKRIFTYVHYFILYDVRARGFVRPMCLAYISREPKKLSKYYKKIEKEFCKATEYLRICNLQIFCKELKTRMKDLQFTKERFIHVYHHIQKSFSKEVGSNKENVKQKNSASSRKRSVSLIGDPPFSELKTRFCSSNSSETMDKNSNFSDLSQSSLSLNNDYITNLSYSKLDSSENYGPVSSKNVSTPDTQKLANHIRSHYKSPSSKLSDSTLKASHKENLLLGSSYSSDSSTSSVKSIAGVKTPLVNGVFVSSLLHDHSVNEILNSSSEEIHLLQHTSLDALALQLLDCQYILGVIQKYLRGSESLNEMEQFLTDITSNPHSPLFIELEELGILKPVCDLKREPVIFVISLMRRNFRSLRLNAFSL</sequence>
<dbReference type="EMBL" id="SEYY01019531">
    <property type="protein sequence ID" value="KAB7498156.1"/>
    <property type="molecule type" value="Genomic_DNA"/>
</dbReference>
<dbReference type="PROSITE" id="PS51834">
    <property type="entry name" value="DENN_FLCN_SMCR8"/>
    <property type="match status" value="1"/>
</dbReference>
<dbReference type="PANTHER" id="PTHR31334">
    <property type="entry name" value="SMITH-MAGENIS SYNDROME REGION GENE 8 PROTEIN"/>
    <property type="match status" value="1"/>
</dbReference>
<evidence type="ECO:0000313" key="9">
    <source>
        <dbReference type="Proteomes" id="UP000326759"/>
    </source>
</evidence>
<feature type="domain" description="UDENN FLCN/SMCR8-type" evidence="7">
    <location>
        <begin position="42"/>
        <end position="481"/>
    </location>
</feature>
<evidence type="ECO:0000313" key="8">
    <source>
        <dbReference type="EMBL" id="KAB7498156.1"/>
    </source>
</evidence>
<accession>A0A5N5SVB2</accession>
<evidence type="ECO:0000256" key="2">
    <source>
        <dbReference type="ARBA" id="ARBA00022490"/>
    </source>
</evidence>
<dbReference type="OrthoDB" id="2289278at2759"/>
<evidence type="ECO:0000256" key="3">
    <source>
        <dbReference type="ARBA" id="ARBA00022658"/>
    </source>
</evidence>
<feature type="region of interest" description="Disordered" evidence="6">
    <location>
        <begin position="212"/>
        <end position="237"/>
    </location>
</feature>
<dbReference type="GO" id="GO:0005737">
    <property type="term" value="C:cytoplasm"/>
    <property type="evidence" value="ECO:0007669"/>
    <property type="project" value="UniProtKB-SubCell"/>
</dbReference>
<keyword evidence="2" id="KW-0963">Cytoplasm</keyword>
<dbReference type="PANTHER" id="PTHR31334:SF1">
    <property type="entry name" value="GUANINE NUCLEOTIDE EXCHANGE PROTEIN SMCR8"/>
    <property type="match status" value="1"/>
</dbReference>
<keyword evidence="9" id="KW-1185">Reference proteome</keyword>
<dbReference type="GO" id="GO:0006914">
    <property type="term" value="P:autophagy"/>
    <property type="evidence" value="ECO:0007669"/>
    <property type="project" value="UniProtKB-KW"/>
</dbReference>
<evidence type="ECO:0000256" key="4">
    <source>
        <dbReference type="ARBA" id="ARBA00023006"/>
    </source>
</evidence>
<evidence type="ECO:0000256" key="1">
    <source>
        <dbReference type="ARBA" id="ARBA00004496"/>
    </source>
</evidence>
<organism evidence="8 9">
    <name type="scientific">Armadillidium nasatum</name>
    <dbReference type="NCBI Taxonomy" id="96803"/>
    <lineage>
        <taxon>Eukaryota</taxon>
        <taxon>Metazoa</taxon>
        <taxon>Ecdysozoa</taxon>
        <taxon>Arthropoda</taxon>
        <taxon>Crustacea</taxon>
        <taxon>Multicrustacea</taxon>
        <taxon>Malacostraca</taxon>
        <taxon>Eumalacostraca</taxon>
        <taxon>Peracarida</taxon>
        <taxon>Isopoda</taxon>
        <taxon>Oniscidea</taxon>
        <taxon>Crinocheta</taxon>
        <taxon>Armadillidiidae</taxon>
        <taxon>Armadillidium</taxon>
    </lineage>
</organism>
<proteinExistence type="inferred from homology"/>
<keyword evidence="3" id="KW-0344">Guanine-nucleotide releasing factor</keyword>
<evidence type="ECO:0000259" key="7">
    <source>
        <dbReference type="PROSITE" id="PS51834"/>
    </source>
</evidence>
<dbReference type="InterPro" id="IPR037521">
    <property type="entry name" value="FLCN/SMCR8_DENN"/>
</dbReference>
<dbReference type="GO" id="GO:0032045">
    <property type="term" value="C:guanyl-nucleotide exchange factor complex"/>
    <property type="evidence" value="ECO:0007669"/>
    <property type="project" value="TreeGrafter"/>
</dbReference>
<gene>
    <name evidence="8" type="primary">SMCR8</name>
    <name evidence="8" type="ORF">Anas_10496</name>
</gene>